<keyword evidence="2" id="KW-1185">Reference proteome</keyword>
<sequence>MPPNTLRVHTEYVLVKSVGLKVLWEVAAETTGAEGWGIFPSTPVPCLNCGGGGARVQRNSSTMMRVWEQWTDEHRITRKTGNRRRKVTSARDDRHLLCMAVNESTASSRQLAARWSTATGVLMSASSLR</sequence>
<name>A0A8X6R4E4_TRICX</name>
<proteinExistence type="predicted"/>
<evidence type="ECO:0000313" key="2">
    <source>
        <dbReference type="Proteomes" id="UP000887159"/>
    </source>
</evidence>
<dbReference type="EMBL" id="BMAU01021040">
    <property type="protein sequence ID" value="GFX87935.1"/>
    <property type="molecule type" value="Genomic_DNA"/>
</dbReference>
<reference evidence="1" key="1">
    <citation type="submission" date="2020-08" db="EMBL/GenBank/DDBJ databases">
        <title>Multicomponent nature underlies the extraordinary mechanical properties of spider dragline silk.</title>
        <authorList>
            <person name="Kono N."/>
            <person name="Nakamura H."/>
            <person name="Mori M."/>
            <person name="Yoshida Y."/>
            <person name="Ohtoshi R."/>
            <person name="Malay A.D."/>
            <person name="Moran D.A.P."/>
            <person name="Tomita M."/>
            <person name="Numata K."/>
            <person name="Arakawa K."/>
        </authorList>
    </citation>
    <scope>NUCLEOTIDE SEQUENCE</scope>
</reference>
<comment type="caution">
    <text evidence="1">The sequence shown here is derived from an EMBL/GenBank/DDBJ whole genome shotgun (WGS) entry which is preliminary data.</text>
</comment>
<protein>
    <submittedName>
        <fullName evidence="1">Transposable element Tcb2 transposase</fullName>
    </submittedName>
</protein>
<accession>A0A8X6R4E4</accession>
<dbReference type="Proteomes" id="UP000887159">
    <property type="component" value="Unassembled WGS sequence"/>
</dbReference>
<organism evidence="1 2">
    <name type="scientific">Trichonephila clavipes</name>
    <name type="common">Golden silk orbweaver</name>
    <name type="synonym">Nephila clavipes</name>
    <dbReference type="NCBI Taxonomy" id="2585209"/>
    <lineage>
        <taxon>Eukaryota</taxon>
        <taxon>Metazoa</taxon>
        <taxon>Ecdysozoa</taxon>
        <taxon>Arthropoda</taxon>
        <taxon>Chelicerata</taxon>
        <taxon>Arachnida</taxon>
        <taxon>Araneae</taxon>
        <taxon>Araneomorphae</taxon>
        <taxon>Entelegynae</taxon>
        <taxon>Araneoidea</taxon>
        <taxon>Nephilidae</taxon>
        <taxon>Trichonephila</taxon>
    </lineage>
</organism>
<evidence type="ECO:0000313" key="1">
    <source>
        <dbReference type="EMBL" id="GFX87935.1"/>
    </source>
</evidence>
<gene>
    <name evidence="1" type="primary">NCL1_16401</name>
    <name evidence="1" type="ORF">TNCV_4374001</name>
</gene>
<dbReference type="AlphaFoldDB" id="A0A8X6R4E4"/>